<dbReference type="PANTHER" id="PTHR43302">
    <property type="entry name" value="TRANSPORTER ARSB-RELATED"/>
    <property type="match status" value="1"/>
</dbReference>
<keyword evidence="3" id="KW-0813">Transport</keyword>
<evidence type="ECO:0000256" key="6">
    <source>
        <dbReference type="ARBA" id="ARBA00022989"/>
    </source>
</evidence>
<dbReference type="InterPro" id="IPR004680">
    <property type="entry name" value="Cit_transptr-like_dom"/>
</dbReference>
<feature type="transmembrane region" description="Helical" evidence="8">
    <location>
        <begin position="56"/>
        <end position="74"/>
    </location>
</feature>
<protein>
    <submittedName>
        <fullName evidence="10">Na+/H+ antiporter NhaD-like permease</fullName>
    </submittedName>
</protein>
<accession>L0A9R3</accession>
<comment type="subcellular location">
    <subcellularLocation>
        <location evidence="1">Cell membrane</location>
        <topology evidence="1">Multi-pass membrane protein</topology>
    </subcellularLocation>
</comment>
<organism evidence="10 11">
    <name type="scientific">Caldisphaera lagunensis (strain DSM 15908 / JCM 11604 / ANMR 0165 / IC-154)</name>
    <dbReference type="NCBI Taxonomy" id="1056495"/>
    <lineage>
        <taxon>Archaea</taxon>
        <taxon>Thermoproteota</taxon>
        <taxon>Thermoprotei</taxon>
        <taxon>Acidilobales</taxon>
        <taxon>Caldisphaeraceae</taxon>
        <taxon>Caldisphaera</taxon>
    </lineage>
</organism>
<evidence type="ECO:0000256" key="3">
    <source>
        <dbReference type="ARBA" id="ARBA00022448"/>
    </source>
</evidence>
<keyword evidence="4" id="KW-1003">Cell membrane</keyword>
<evidence type="ECO:0000313" key="10">
    <source>
        <dbReference type="EMBL" id="AFZ70154.1"/>
    </source>
</evidence>
<dbReference type="HOGENOM" id="CLU_011920_3_0_2"/>
<feature type="transmembrane region" description="Helical" evidence="8">
    <location>
        <begin position="139"/>
        <end position="157"/>
    </location>
</feature>
<proteinExistence type="inferred from homology"/>
<evidence type="ECO:0000256" key="8">
    <source>
        <dbReference type="SAM" id="Phobius"/>
    </source>
</evidence>
<dbReference type="Pfam" id="PF03600">
    <property type="entry name" value="CitMHS"/>
    <property type="match status" value="1"/>
</dbReference>
<feature type="transmembrane region" description="Helical" evidence="8">
    <location>
        <begin position="177"/>
        <end position="197"/>
    </location>
</feature>
<feature type="transmembrane region" description="Helical" evidence="8">
    <location>
        <begin position="359"/>
        <end position="386"/>
    </location>
</feature>
<dbReference type="eggNOG" id="arCOG00238">
    <property type="taxonomic scope" value="Archaea"/>
</dbReference>
<feature type="transmembrane region" description="Helical" evidence="8">
    <location>
        <begin position="406"/>
        <end position="425"/>
    </location>
</feature>
<dbReference type="KEGG" id="clg:Calag_0380"/>
<feature type="transmembrane region" description="Helical" evidence="8">
    <location>
        <begin position="252"/>
        <end position="270"/>
    </location>
</feature>
<gene>
    <name evidence="10" type="ordered locus">Calag_0380</name>
</gene>
<dbReference type="GO" id="GO:0015105">
    <property type="term" value="F:arsenite transmembrane transporter activity"/>
    <property type="evidence" value="ECO:0007669"/>
    <property type="project" value="InterPro"/>
</dbReference>
<keyword evidence="5 8" id="KW-0812">Transmembrane</keyword>
<reference evidence="11" key="1">
    <citation type="submission" date="2012-03" db="EMBL/GenBank/DDBJ databases">
        <title>Complete genome of Caldisphaera lagunensis DSM 15908.</title>
        <authorList>
            <person name="Lucas S."/>
            <person name="Copeland A."/>
            <person name="Lapidus A."/>
            <person name="Glavina del Rio T."/>
            <person name="Dalin E."/>
            <person name="Tice H."/>
            <person name="Bruce D."/>
            <person name="Goodwin L."/>
            <person name="Pitluck S."/>
            <person name="Peters L."/>
            <person name="Mikhailova N."/>
            <person name="Teshima H."/>
            <person name="Kyrpides N."/>
            <person name="Mavromatis K."/>
            <person name="Ivanova N."/>
            <person name="Brettin T."/>
            <person name="Detter J.C."/>
            <person name="Han C."/>
            <person name="Larimer F."/>
            <person name="Land M."/>
            <person name="Hauser L."/>
            <person name="Markowitz V."/>
            <person name="Cheng J.-F."/>
            <person name="Hugenholtz P."/>
            <person name="Woyke T."/>
            <person name="Wu D."/>
            <person name="Spring S."/>
            <person name="Schroeder M."/>
            <person name="Brambilla E."/>
            <person name="Klenk H.-P."/>
            <person name="Eisen J.A."/>
        </authorList>
    </citation>
    <scope>NUCLEOTIDE SEQUENCE [LARGE SCALE GENOMIC DNA]</scope>
    <source>
        <strain evidence="11">DSM 15908 / JCM 11604 / IC-154</strain>
    </source>
</reference>
<evidence type="ECO:0000256" key="1">
    <source>
        <dbReference type="ARBA" id="ARBA00004651"/>
    </source>
</evidence>
<feature type="transmembrane region" description="Helical" evidence="8">
    <location>
        <begin position="30"/>
        <end position="50"/>
    </location>
</feature>
<dbReference type="EMBL" id="CP003378">
    <property type="protein sequence ID" value="AFZ70154.1"/>
    <property type="molecule type" value="Genomic_DNA"/>
</dbReference>
<dbReference type="Proteomes" id="UP000010469">
    <property type="component" value="Chromosome"/>
</dbReference>
<evidence type="ECO:0000256" key="7">
    <source>
        <dbReference type="ARBA" id="ARBA00023136"/>
    </source>
</evidence>
<evidence type="ECO:0000259" key="9">
    <source>
        <dbReference type="Pfam" id="PF03600"/>
    </source>
</evidence>
<feature type="transmembrane region" description="Helical" evidence="8">
    <location>
        <begin position="224"/>
        <end position="240"/>
    </location>
</feature>
<feature type="transmembrane region" description="Helical" evidence="8">
    <location>
        <begin position="282"/>
        <end position="305"/>
    </location>
</feature>
<keyword evidence="6 8" id="KW-1133">Transmembrane helix</keyword>
<dbReference type="PRINTS" id="PR00758">
    <property type="entry name" value="ARSENICPUMP"/>
</dbReference>
<evidence type="ECO:0000313" key="11">
    <source>
        <dbReference type="Proteomes" id="UP000010469"/>
    </source>
</evidence>
<dbReference type="FunCoup" id="L0A9R3">
    <property type="interactions" value="7"/>
</dbReference>
<sequence length="426" mass="47749">MNVKEFFGGIILLIIIIGLIMRAKFTKIPSWSIMSLAASITILFGLVPIYNVSNIIDWNVILFLISMFSIISIAETSGLLDYLAAYLVSSFKSRILLLYLLALFFGLLSSIMVNDAVAIVGTSLSVIIAKSLELPFEPLIILVAFSITIGSVMTPLGNPQNMLIATETNINAPLLTFLKYLAIPTIINLFLTTYFIIKYYKIKELKKEFFMGVPQEYIKNKRDAYISLIAIIIIIISLLVNDFLELYKLPHVTSIGLIPFTIAAFIYIFVSDPRQTLSKVNWGTIIFFITMFIATQGIWNSGILYEPLHLLLPHYMRGVNNILRISASSLIFSQLISNVPFTNLFIVYMNNLGYTYANVISWITLAMATTIAGNLTILGAASNIIIIDNLESKYGITITYKDFMKIGIPITLINLIVYIVYIILIF</sequence>
<keyword evidence="11" id="KW-1185">Reference proteome</keyword>
<dbReference type="GO" id="GO:0005886">
    <property type="term" value="C:plasma membrane"/>
    <property type="evidence" value="ECO:0007669"/>
    <property type="project" value="UniProtKB-SubCell"/>
</dbReference>
<dbReference type="AlphaFoldDB" id="L0A9R3"/>
<feature type="transmembrane region" description="Helical" evidence="8">
    <location>
        <begin position="6"/>
        <end position="23"/>
    </location>
</feature>
<comment type="similarity">
    <text evidence="2">Belongs to the CitM (TC 2.A.11) transporter family.</text>
</comment>
<dbReference type="PANTHER" id="PTHR43302:SF5">
    <property type="entry name" value="TRANSPORTER ARSB-RELATED"/>
    <property type="match status" value="1"/>
</dbReference>
<dbReference type="InParanoid" id="L0A9R3"/>
<keyword evidence="7 8" id="KW-0472">Membrane</keyword>
<feature type="domain" description="Citrate transporter-like" evidence="9">
    <location>
        <begin position="23"/>
        <end position="372"/>
    </location>
</feature>
<evidence type="ECO:0000256" key="4">
    <source>
        <dbReference type="ARBA" id="ARBA00022475"/>
    </source>
</evidence>
<feature type="transmembrane region" description="Helical" evidence="8">
    <location>
        <begin position="325"/>
        <end position="347"/>
    </location>
</feature>
<dbReference type="STRING" id="1056495.Calag_0380"/>
<dbReference type="InterPro" id="IPR000802">
    <property type="entry name" value="Arsenical_pump_ArsB"/>
</dbReference>
<evidence type="ECO:0000256" key="2">
    <source>
        <dbReference type="ARBA" id="ARBA00009843"/>
    </source>
</evidence>
<evidence type="ECO:0000256" key="5">
    <source>
        <dbReference type="ARBA" id="ARBA00022692"/>
    </source>
</evidence>
<name>L0A9R3_CALLD</name>